<reference evidence="1" key="1">
    <citation type="journal article" date="2014" name="Front. Microbiol.">
        <title>High frequency of phylogenetically diverse reductive dehalogenase-homologous genes in deep subseafloor sedimentary metagenomes.</title>
        <authorList>
            <person name="Kawai M."/>
            <person name="Futagami T."/>
            <person name="Toyoda A."/>
            <person name="Takaki Y."/>
            <person name="Nishi S."/>
            <person name="Hori S."/>
            <person name="Arai W."/>
            <person name="Tsubouchi T."/>
            <person name="Morono Y."/>
            <person name="Uchiyama I."/>
            <person name="Ito T."/>
            <person name="Fujiyama A."/>
            <person name="Inagaki F."/>
            <person name="Takami H."/>
        </authorList>
    </citation>
    <scope>NUCLEOTIDE SEQUENCE</scope>
    <source>
        <strain evidence="1">Expedition CK06-06</strain>
    </source>
</reference>
<proteinExistence type="predicted"/>
<accession>X0VEP4</accession>
<evidence type="ECO:0008006" key="2">
    <source>
        <dbReference type="Google" id="ProtNLM"/>
    </source>
</evidence>
<comment type="caution">
    <text evidence="1">The sequence shown here is derived from an EMBL/GenBank/DDBJ whole genome shotgun (WGS) entry which is preliminary data.</text>
</comment>
<name>X0VEP4_9ZZZZ</name>
<organism evidence="1">
    <name type="scientific">marine sediment metagenome</name>
    <dbReference type="NCBI Taxonomy" id="412755"/>
    <lineage>
        <taxon>unclassified sequences</taxon>
        <taxon>metagenomes</taxon>
        <taxon>ecological metagenomes</taxon>
    </lineage>
</organism>
<gene>
    <name evidence="1" type="ORF">S01H1_58091</name>
</gene>
<sequence>MTQKKGTYKQSLAVEAQGRKVIIPFLTKIAYGGRFVWTDSDKFLQNNYGDILVSIDSSETVAVEMKTEKENKYGNLFLETWSNKRWNTPGWMDKLESCDILLYNFLKSDECFGVHFPSLVKWFNENKTKYKEKPQNKYVQANDTWGRPVPISVLTTKAG</sequence>
<dbReference type="AlphaFoldDB" id="X0VEP4"/>
<evidence type="ECO:0000313" key="1">
    <source>
        <dbReference type="EMBL" id="GAG16805.1"/>
    </source>
</evidence>
<feature type="non-terminal residue" evidence="1">
    <location>
        <position position="159"/>
    </location>
</feature>
<dbReference type="EMBL" id="BARS01037923">
    <property type="protein sequence ID" value="GAG16805.1"/>
    <property type="molecule type" value="Genomic_DNA"/>
</dbReference>
<protein>
    <recommendedName>
        <fullName evidence="2">PD(D/E)XK endonuclease domain-containing protein</fullName>
    </recommendedName>
</protein>